<dbReference type="Gene3D" id="3.40.50.200">
    <property type="entry name" value="Peptidase S8/S53 domain"/>
    <property type="match status" value="1"/>
</dbReference>
<dbReference type="InterPro" id="IPR007329">
    <property type="entry name" value="FMN-bd"/>
</dbReference>
<feature type="active site" description="Charge relay system" evidence="5">
    <location>
        <position position="766"/>
    </location>
</feature>
<evidence type="ECO:0000256" key="2">
    <source>
        <dbReference type="ARBA" id="ARBA00022670"/>
    </source>
</evidence>
<feature type="domain" description="BIG2" evidence="9">
    <location>
        <begin position="1017"/>
        <end position="1094"/>
    </location>
</feature>
<dbReference type="InterPro" id="IPR050131">
    <property type="entry name" value="Peptidase_S8_subtilisin-like"/>
</dbReference>
<evidence type="ECO:0000256" key="6">
    <source>
        <dbReference type="SAM" id="MobiDB-lite"/>
    </source>
</evidence>
<evidence type="ECO:0000256" key="8">
    <source>
        <dbReference type="SAM" id="SignalP"/>
    </source>
</evidence>
<evidence type="ECO:0000256" key="4">
    <source>
        <dbReference type="ARBA" id="ARBA00022825"/>
    </source>
</evidence>
<feature type="chain" id="PRO_5039113430" evidence="8">
    <location>
        <begin position="27"/>
        <end position="1172"/>
    </location>
</feature>
<organism evidence="11 12">
    <name type="scientific">Lachnospira pectinoschiza</name>
    <dbReference type="NCBI Taxonomy" id="28052"/>
    <lineage>
        <taxon>Bacteria</taxon>
        <taxon>Bacillati</taxon>
        <taxon>Bacillota</taxon>
        <taxon>Clostridia</taxon>
        <taxon>Lachnospirales</taxon>
        <taxon>Lachnospiraceae</taxon>
        <taxon>Lachnospira</taxon>
    </lineage>
</organism>
<dbReference type="Pfam" id="PF00082">
    <property type="entry name" value="Peptidase_S8"/>
    <property type="match status" value="1"/>
</dbReference>
<dbReference type="GO" id="GO:0004252">
    <property type="term" value="F:serine-type endopeptidase activity"/>
    <property type="evidence" value="ECO:0007669"/>
    <property type="project" value="UniProtKB-UniRule"/>
</dbReference>
<dbReference type="RefSeq" id="WP_074521505.1">
    <property type="nucleotide sequence ID" value="NZ_FNHZ01000003.1"/>
</dbReference>
<feature type="transmembrane region" description="Helical" evidence="7">
    <location>
        <begin position="1146"/>
        <end position="1166"/>
    </location>
</feature>
<keyword evidence="7" id="KW-1133">Transmembrane helix</keyword>
<evidence type="ECO:0000256" key="3">
    <source>
        <dbReference type="ARBA" id="ARBA00022801"/>
    </source>
</evidence>
<feature type="active site" description="Charge relay system" evidence="5">
    <location>
        <position position="732"/>
    </location>
</feature>
<name>A0A1G9WV72_9FIRM</name>
<feature type="active site" description="Charge relay system" evidence="5">
    <location>
        <position position="927"/>
    </location>
</feature>
<evidence type="ECO:0000256" key="7">
    <source>
        <dbReference type="SAM" id="Phobius"/>
    </source>
</evidence>
<dbReference type="InterPro" id="IPR003343">
    <property type="entry name" value="Big_2"/>
</dbReference>
<keyword evidence="3 5" id="KW-0378">Hydrolase</keyword>
<evidence type="ECO:0000256" key="1">
    <source>
        <dbReference type="ARBA" id="ARBA00011073"/>
    </source>
</evidence>
<protein>
    <submittedName>
        <fullName evidence="11">FMN-binding domain-containing protein</fullName>
    </submittedName>
</protein>
<dbReference type="SMART" id="SM00900">
    <property type="entry name" value="FMN_bind"/>
    <property type="match status" value="1"/>
</dbReference>
<dbReference type="InterPro" id="IPR023827">
    <property type="entry name" value="Peptidase_S8_Asp-AS"/>
</dbReference>
<keyword evidence="7" id="KW-0812">Transmembrane</keyword>
<dbReference type="PROSITE" id="PS00136">
    <property type="entry name" value="SUBTILASE_ASP"/>
    <property type="match status" value="1"/>
</dbReference>
<dbReference type="GO" id="GO:0010181">
    <property type="term" value="F:FMN binding"/>
    <property type="evidence" value="ECO:0007669"/>
    <property type="project" value="InterPro"/>
</dbReference>
<reference evidence="12" key="1">
    <citation type="submission" date="2016-10" db="EMBL/GenBank/DDBJ databases">
        <authorList>
            <person name="Varghese N."/>
            <person name="Submissions S."/>
        </authorList>
    </citation>
    <scope>NUCLEOTIDE SEQUENCE [LARGE SCALE GENOMIC DNA]</scope>
    <source>
        <strain evidence="12">M83</strain>
    </source>
</reference>
<dbReference type="OrthoDB" id="9798386at2"/>
<keyword evidence="8" id="KW-0732">Signal</keyword>
<evidence type="ECO:0000313" key="12">
    <source>
        <dbReference type="Proteomes" id="UP000187651"/>
    </source>
</evidence>
<evidence type="ECO:0000313" key="11">
    <source>
        <dbReference type="EMBL" id="SDM88514.1"/>
    </source>
</evidence>
<dbReference type="Proteomes" id="UP000187651">
    <property type="component" value="Unassembled WGS sequence"/>
</dbReference>
<dbReference type="SMART" id="SM00635">
    <property type="entry name" value="BID_2"/>
    <property type="match status" value="1"/>
</dbReference>
<dbReference type="GO" id="GO:0016020">
    <property type="term" value="C:membrane"/>
    <property type="evidence" value="ECO:0007669"/>
    <property type="project" value="InterPro"/>
</dbReference>
<dbReference type="InterPro" id="IPR015500">
    <property type="entry name" value="Peptidase_S8_subtilisin-rel"/>
</dbReference>
<keyword evidence="4 5" id="KW-0720">Serine protease</keyword>
<accession>A0A1G9WV72</accession>
<dbReference type="Pfam" id="PF02368">
    <property type="entry name" value="Big_2"/>
    <property type="match status" value="1"/>
</dbReference>
<dbReference type="PANTHER" id="PTHR43806:SF11">
    <property type="entry name" value="CEREVISIN-RELATED"/>
    <property type="match status" value="1"/>
</dbReference>
<proteinExistence type="inferred from homology"/>
<feature type="domain" description="FMN-binding" evidence="10">
    <location>
        <begin position="509"/>
        <end position="582"/>
    </location>
</feature>
<sequence>MKNLGCFKKFLSAFSALVLFTTTLTSNLSLVSANENVSTKEAISFESSMNYGGEKDDSYKGVAATNDGGFVVAGYSLSSSESPAWSHLGTTSSNDAIVVKYNADQEVEWSKNFGTTSTDIFFDVDVLNDGTIVCVGQTKAMCEGQTTADMAMYICLINPENPEDYQEIFLGGKGGDYATSVVATSDGGFALAGYSASLTANLWKDKKNISSSEAIVVKYNANREAQWCSVSNAGISMGIETANLKRSKFFGITEDSNGDIIAVGDVQLAKNLYNATIVKFSGTDGSELWTRSVGSTLTEAPEDAADYYTGAYESVEVLSDNSIIAVGYTKAEASSEEGFSCVGTEDGIYAKYSSDGSLITADNIGTIDGTLSFTGIYVSDSDEVYLYGSTDSVIKEDYIREKGYTWDNYGAHDAIIINYDSDMNVNWSANYGGENSEYINGFFISSTGEAIAVGEATSTCDGNINLKNNGKVDAIVLSSNYHESTSTESILKDGKVPYADGTYVDSANGYSSVITVSVEIENGVIKSVSEVSANDTKAFYNLACALYSTIVEANSADVDVVSGATLSSNGIKNATANALSQSMAKTVVNAIDDLGTITEASADAVTNARAAYNQLGTYARTYVTNYETLVAAEETLISLTNGAYVVDYGTSGDTEEANTETSETNSDEASTENYFDEDGNLTEEAAKTIIGNAVATNDIYYCFQNDCMKTIQWNAFRNKKITGANTTIAVIDSGLTTNHEDIDYSHILTGHNYVDGTDITTDSNGHGTAVVGILQASSNNGKGIAGILSEADIVPLKVSGSSSDISQVTAAIYDAVDVYNVDVITMSIGFEKTESNEEEINALEAAVNYAADKGVILVAAAGNKADSTYLYPAAFENVVGVGYTNEDGTINAKSKINDSVYVVAPGTNIYQLAISKRMKCEISSGSSYAAPIVAAMAVAAKSVDNSIDTDKFKDLLKETSTDLGAEGYDTSYGYGLVNFESFASALVASVESVVITDSKLLLATNTTNLASDPDSSESNTISITGLTSLELNLGDTKTVYANVLPTNANNTDVVWYSSNSDVVSVDNGLLTANATGSAVVAAISIDGAKIDQIKVTVVDPNVISTGEIAADEEVVLADASTVNNTVTSTDSSNTSTSKSSNTGDNLFLQMAVMLVIMGLSASLIYLKRKKIN</sequence>
<dbReference type="Gene3D" id="3.90.1010.20">
    <property type="match status" value="1"/>
</dbReference>
<dbReference type="Pfam" id="PF04205">
    <property type="entry name" value="FMN_bind"/>
    <property type="match status" value="1"/>
</dbReference>
<evidence type="ECO:0000256" key="5">
    <source>
        <dbReference type="PROSITE-ProRule" id="PRU01240"/>
    </source>
</evidence>
<dbReference type="GO" id="GO:0006508">
    <property type="term" value="P:proteolysis"/>
    <property type="evidence" value="ECO:0007669"/>
    <property type="project" value="UniProtKB-KW"/>
</dbReference>
<dbReference type="InterPro" id="IPR000209">
    <property type="entry name" value="Peptidase_S8/S53_dom"/>
</dbReference>
<dbReference type="SUPFAM" id="SSF52743">
    <property type="entry name" value="Subtilisin-like"/>
    <property type="match status" value="1"/>
</dbReference>
<keyword evidence="2 5" id="KW-0645">Protease</keyword>
<feature type="signal peptide" evidence="8">
    <location>
        <begin position="1"/>
        <end position="26"/>
    </location>
</feature>
<dbReference type="SUPFAM" id="SSF49373">
    <property type="entry name" value="Invasin/intimin cell-adhesion fragments"/>
    <property type="match status" value="1"/>
</dbReference>
<dbReference type="Gene3D" id="2.60.40.1080">
    <property type="match status" value="1"/>
</dbReference>
<dbReference type="AlphaFoldDB" id="A0A1G9WV72"/>
<gene>
    <name evidence="11" type="ORF">SAMN05216544_1361</name>
</gene>
<keyword evidence="7" id="KW-0472">Membrane</keyword>
<evidence type="ECO:0000259" key="9">
    <source>
        <dbReference type="SMART" id="SM00635"/>
    </source>
</evidence>
<dbReference type="EMBL" id="FNHZ01000003">
    <property type="protein sequence ID" value="SDM88514.1"/>
    <property type="molecule type" value="Genomic_DNA"/>
</dbReference>
<comment type="similarity">
    <text evidence="1 5">Belongs to the peptidase S8 family.</text>
</comment>
<dbReference type="PROSITE" id="PS51892">
    <property type="entry name" value="SUBTILASE"/>
    <property type="match status" value="1"/>
</dbReference>
<evidence type="ECO:0000259" key="10">
    <source>
        <dbReference type="SMART" id="SM00900"/>
    </source>
</evidence>
<dbReference type="PRINTS" id="PR00723">
    <property type="entry name" value="SUBTILISIN"/>
</dbReference>
<dbReference type="InterPro" id="IPR008964">
    <property type="entry name" value="Invasin/intimin_cell_adhesion"/>
</dbReference>
<dbReference type="PANTHER" id="PTHR43806">
    <property type="entry name" value="PEPTIDASE S8"/>
    <property type="match status" value="1"/>
</dbReference>
<dbReference type="InterPro" id="IPR036852">
    <property type="entry name" value="Peptidase_S8/S53_dom_sf"/>
</dbReference>
<keyword evidence="12" id="KW-1185">Reference proteome</keyword>
<feature type="region of interest" description="Disordered" evidence="6">
    <location>
        <begin position="650"/>
        <end position="672"/>
    </location>
</feature>